<evidence type="ECO:0000259" key="1">
    <source>
        <dbReference type="PROSITE" id="PS51186"/>
    </source>
</evidence>
<protein>
    <submittedName>
        <fullName evidence="3">GNAT family N-acetyltransferase</fullName>
    </submittedName>
</protein>
<dbReference type="Pfam" id="PF13508">
    <property type="entry name" value="Acetyltransf_7"/>
    <property type="match status" value="1"/>
</dbReference>
<dbReference type="InterPro" id="IPR000182">
    <property type="entry name" value="GNAT_dom"/>
</dbReference>
<keyword evidence="3" id="KW-0614">Plasmid</keyword>
<dbReference type="SUPFAM" id="SSF55729">
    <property type="entry name" value="Acyl-CoA N-acyltransferases (Nat)"/>
    <property type="match status" value="1"/>
</dbReference>
<dbReference type="InterPro" id="IPR016181">
    <property type="entry name" value="Acyl_CoA_acyltransferase"/>
</dbReference>
<dbReference type="Gene3D" id="3.40.630.30">
    <property type="match status" value="1"/>
</dbReference>
<name>A0AAE7R990_9HYPH</name>
<sequence>MTVIRLEPVGADDPELKATLIEAHLPTDDIRDEGRSLFKAVAEDGATVGYSGIEACGDASLLRPLVVLPDHRGKGFGRIVTRLALDRAEGAVDIYLATTTASEFFKDLGFAVVDRSAVPELFLSTRQLSGICPASATVMKLTRPPS</sequence>
<proteinExistence type="predicted"/>
<dbReference type="NCBIfam" id="NF040501">
    <property type="entry name" value="resist_ArsN2"/>
    <property type="match status" value="1"/>
</dbReference>
<dbReference type="GO" id="GO:0016747">
    <property type="term" value="F:acyltransferase activity, transferring groups other than amino-acyl groups"/>
    <property type="evidence" value="ECO:0007669"/>
    <property type="project" value="InterPro"/>
</dbReference>
<dbReference type="KEGG" id="arui:G6M88_24555"/>
<dbReference type="AlphaFoldDB" id="A0AAE7R990"/>
<dbReference type="EMBL" id="JAAMCP010000016">
    <property type="protein sequence ID" value="NTF39593.1"/>
    <property type="molecule type" value="Genomic_DNA"/>
</dbReference>
<evidence type="ECO:0000313" key="3">
    <source>
        <dbReference type="EMBL" id="QTG03616.1"/>
    </source>
</evidence>
<dbReference type="CDD" id="cd04301">
    <property type="entry name" value="NAT_SF"/>
    <property type="match status" value="1"/>
</dbReference>
<organism evidence="3 4">
    <name type="scientific">Agrobacterium rubi</name>
    <dbReference type="NCBI Taxonomy" id="28099"/>
    <lineage>
        <taxon>Bacteria</taxon>
        <taxon>Pseudomonadati</taxon>
        <taxon>Pseudomonadota</taxon>
        <taxon>Alphaproteobacteria</taxon>
        <taxon>Hyphomicrobiales</taxon>
        <taxon>Rhizobiaceae</taxon>
        <taxon>Rhizobium/Agrobacterium group</taxon>
        <taxon>Agrobacterium</taxon>
    </lineage>
</organism>
<dbReference type="PROSITE" id="PS51186">
    <property type="entry name" value="GNAT"/>
    <property type="match status" value="1"/>
</dbReference>
<evidence type="ECO:0000313" key="4">
    <source>
        <dbReference type="Proteomes" id="UP000663912"/>
    </source>
</evidence>
<reference evidence="3" key="2">
    <citation type="submission" date="2020-02" db="EMBL/GenBank/DDBJ databases">
        <title>Unexpected conservation and global transmission of agrobacterial virulence plasmids.</title>
        <authorList>
            <person name="Weisberg A.J."/>
            <person name="Davis E.W. II"/>
            <person name="Tabima J.R."/>
            <person name="Belcher M.S."/>
            <person name="Miller M."/>
            <person name="Kuo C.-H."/>
            <person name="Loper J.E."/>
            <person name="Grunwald N.J."/>
            <person name="Putnam M.L."/>
            <person name="Chang J.H."/>
        </authorList>
    </citation>
    <scope>NUCLEOTIDE SEQUENCE</scope>
    <source>
        <strain evidence="3">W2/73</strain>
        <plasmid evidence="3">pW2_73_2</plasmid>
    </source>
</reference>
<feature type="domain" description="N-acetyltransferase" evidence="1">
    <location>
        <begin position="1"/>
        <end position="144"/>
    </location>
</feature>
<geneLocation type="plasmid" evidence="3 4">
    <name>pW2_73_2</name>
</geneLocation>
<evidence type="ECO:0000313" key="5">
    <source>
        <dbReference type="Proteomes" id="UP000822331"/>
    </source>
</evidence>
<dbReference type="RefSeq" id="WP_065699163.1">
    <property type="nucleotide sequence ID" value="NZ_CP049209.1"/>
</dbReference>
<reference evidence="2 5" key="1">
    <citation type="journal article" date="2020" name="Science">
        <title>Unexpected conservation and global transmission of agrobacterial virulence plasmids.</title>
        <authorList>
            <person name="Weisberg A.J."/>
            <person name="Davis E.W. 2nd"/>
            <person name="Tabima J."/>
            <person name="Belcher M.S."/>
            <person name="Miller M."/>
            <person name="Kuo C.H."/>
            <person name="Loper J.E."/>
            <person name="Grunwald N.J."/>
            <person name="Putnam M.L."/>
            <person name="Chang J.H."/>
        </authorList>
    </citation>
    <scope>NUCLEOTIDE SEQUENCE [LARGE SCALE GENOMIC DNA]</scope>
    <source>
        <strain evidence="2 5">A19/93</strain>
    </source>
</reference>
<keyword evidence="5" id="KW-1185">Reference proteome</keyword>
<dbReference type="Proteomes" id="UP000663912">
    <property type="component" value="Plasmid pW2_73_2"/>
</dbReference>
<gene>
    <name evidence="2" type="ORF">G6L72_23115</name>
    <name evidence="3" type="ORF">G6M88_24555</name>
</gene>
<accession>A0AAE7R990</accession>
<dbReference type="Proteomes" id="UP000822331">
    <property type="component" value="Unassembled WGS sequence"/>
</dbReference>
<evidence type="ECO:0000313" key="2">
    <source>
        <dbReference type="EMBL" id="NTF39593.1"/>
    </source>
</evidence>
<dbReference type="EMBL" id="CP049209">
    <property type="protein sequence ID" value="QTG03616.1"/>
    <property type="molecule type" value="Genomic_DNA"/>
</dbReference>